<keyword evidence="3" id="KW-1185">Reference proteome</keyword>
<keyword evidence="1" id="KW-0472">Membrane</keyword>
<comment type="caution">
    <text evidence="2">The sequence shown here is derived from an EMBL/GenBank/DDBJ whole genome shotgun (WGS) entry which is preliminary data.</text>
</comment>
<organism evidence="2 3">
    <name type="scientific">Suillus subaureus</name>
    <dbReference type="NCBI Taxonomy" id="48587"/>
    <lineage>
        <taxon>Eukaryota</taxon>
        <taxon>Fungi</taxon>
        <taxon>Dikarya</taxon>
        <taxon>Basidiomycota</taxon>
        <taxon>Agaricomycotina</taxon>
        <taxon>Agaricomycetes</taxon>
        <taxon>Agaricomycetidae</taxon>
        <taxon>Boletales</taxon>
        <taxon>Suillineae</taxon>
        <taxon>Suillaceae</taxon>
        <taxon>Suillus</taxon>
    </lineage>
</organism>
<keyword evidence="1" id="KW-1133">Transmembrane helix</keyword>
<accession>A0A9P7J1S1</accession>
<evidence type="ECO:0000313" key="3">
    <source>
        <dbReference type="Proteomes" id="UP000807769"/>
    </source>
</evidence>
<feature type="transmembrane region" description="Helical" evidence="1">
    <location>
        <begin position="115"/>
        <end position="135"/>
    </location>
</feature>
<name>A0A9P7J1S1_9AGAM</name>
<dbReference type="AlphaFoldDB" id="A0A9P7J1S1"/>
<dbReference type="GeneID" id="64636632"/>
<dbReference type="RefSeq" id="XP_041185627.1">
    <property type="nucleotide sequence ID" value="XM_041342616.1"/>
</dbReference>
<protein>
    <submittedName>
        <fullName evidence="2">Uncharacterized protein</fullName>
    </submittedName>
</protein>
<dbReference type="OrthoDB" id="2657661at2759"/>
<dbReference type="EMBL" id="JABBWG010000169">
    <property type="protein sequence ID" value="KAG1798696.1"/>
    <property type="molecule type" value="Genomic_DNA"/>
</dbReference>
<dbReference type="Proteomes" id="UP000807769">
    <property type="component" value="Unassembled WGS sequence"/>
</dbReference>
<proteinExistence type="predicted"/>
<evidence type="ECO:0000313" key="2">
    <source>
        <dbReference type="EMBL" id="KAG1798696.1"/>
    </source>
</evidence>
<gene>
    <name evidence="2" type="ORF">BJ212DRAFT_200958</name>
</gene>
<reference evidence="2" key="1">
    <citation type="journal article" date="2020" name="New Phytol.">
        <title>Comparative genomics reveals dynamic genome evolution in host specialist ectomycorrhizal fungi.</title>
        <authorList>
            <person name="Lofgren L.A."/>
            <person name="Nguyen N.H."/>
            <person name="Vilgalys R."/>
            <person name="Ruytinx J."/>
            <person name="Liao H.L."/>
            <person name="Branco S."/>
            <person name="Kuo A."/>
            <person name="LaButti K."/>
            <person name="Lipzen A."/>
            <person name="Andreopoulos W."/>
            <person name="Pangilinan J."/>
            <person name="Riley R."/>
            <person name="Hundley H."/>
            <person name="Na H."/>
            <person name="Barry K."/>
            <person name="Grigoriev I.V."/>
            <person name="Stajich J.E."/>
            <person name="Kennedy P.G."/>
        </authorList>
    </citation>
    <scope>NUCLEOTIDE SEQUENCE</scope>
    <source>
        <strain evidence="2">MN1</strain>
    </source>
</reference>
<feature type="transmembrane region" description="Helical" evidence="1">
    <location>
        <begin position="85"/>
        <end position="103"/>
    </location>
</feature>
<keyword evidence="1" id="KW-0812">Transmembrane</keyword>
<evidence type="ECO:0000256" key="1">
    <source>
        <dbReference type="SAM" id="Phobius"/>
    </source>
</evidence>
<sequence length="182" mass="20570">MHIFTHNYFVHYYGEDCVRLKFERSVHGWAYKPSPLMVILAPLLFFDPVAQVQELHKIFVDEVAYTSRWNEFCSKFKGQLQGSNLLATVLLNANVGFLAINTVDKGGRDAIQLASYMSLVTSLGSIVLGLSFVSYDRTSGQNTATEVVEFLGRLHDRKHGLEKLAIIYSLPRALLMWGLLEI</sequence>